<proteinExistence type="predicted"/>
<reference evidence="3" key="1">
    <citation type="submission" date="2023-03" db="EMBL/GenBank/DDBJ databases">
        <title>Massive genome expansion in bonnet fungi (Mycena s.s.) driven by repeated elements and novel gene families across ecological guilds.</title>
        <authorList>
            <consortium name="Lawrence Berkeley National Laboratory"/>
            <person name="Harder C.B."/>
            <person name="Miyauchi S."/>
            <person name="Viragh M."/>
            <person name="Kuo A."/>
            <person name="Thoen E."/>
            <person name="Andreopoulos B."/>
            <person name="Lu D."/>
            <person name="Skrede I."/>
            <person name="Drula E."/>
            <person name="Henrissat B."/>
            <person name="Morin E."/>
            <person name="Kohler A."/>
            <person name="Barry K."/>
            <person name="LaButti K."/>
            <person name="Morin E."/>
            <person name="Salamov A."/>
            <person name="Lipzen A."/>
            <person name="Mereny Z."/>
            <person name="Hegedus B."/>
            <person name="Baldrian P."/>
            <person name="Stursova M."/>
            <person name="Weitz H."/>
            <person name="Taylor A."/>
            <person name="Grigoriev I.V."/>
            <person name="Nagy L.G."/>
            <person name="Martin F."/>
            <person name="Kauserud H."/>
        </authorList>
    </citation>
    <scope>NUCLEOTIDE SEQUENCE</scope>
    <source>
        <strain evidence="3">9144</strain>
    </source>
</reference>
<feature type="compositionally biased region" description="Polar residues" evidence="1">
    <location>
        <begin position="616"/>
        <end position="626"/>
    </location>
</feature>
<dbReference type="EMBL" id="JARJCW010000004">
    <property type="protein sequence ID" value="KAJ7225933.1"/>
    <property type="molecule type" value="Genomic_DNA"/>
</dbReference>
<feature type="transmembrane region" description="Helical" evidence="2">
    <location>
        <begin position="381"/>
        <end position="407"/>
    </location>
</feature>
<sequence length="675" mass="73471">MRAKQIWDFVPLPAKAKLLWERFTSSRLTKIYVLFSLIHFVLQITLQIQAYSINANAASLLFSIALQGNATNSSFPTLAGPEIRMCANVPTDLNTGDCTPVYNGIPNTNNHVWSSLAAAAARVSNSTVAATSPPLASASSETPSASSSVASASASSAAVSVSAALPSVVVVTELVTVAPHPTATLFATSSSPTDSVIPSGFYKRTDLSHVKVLSLSNETVQVNITGLGFENYPLVLDRSCMWSLNWPVSVLDNTKREDIVFIAFQFWVLGMSVVALLNESIPHIIASLLTHVLATAWSGAQISHTADFQKSFGQYIVHGACNGVPSLLPNYWEGRARLEISTLALNVAALIISAILTWKLVKVFGWQTFKRVGASLTINRVYKLVLFFSIVLQLGLFFMGATVSLFLDQLINGWVGHLAWFGSLYKIMFIITGLLLIPWIISGWYSVRQEKRLGMILFLGLSMWYLAGWGVMFLSTTFRWTFRTWQFFAVVASASVGFSLLSFLLGIVCRCNFGKGLLRYLDAQAPLPGDDFQRMSGGDEKVAFPSTEKPVPTFSATFGSGSEVPVPSQMFRPAPRLGPRFFNSSAEPFESRPNSSTSSPIAPPMAALTRTSTAESYRSKQSNVTAIPSKHDSGRSFGSLTSYYDYSAGDSNHARRDSETGLPMVGNAKRWVIDD</sequence>
<dbReference type="GO" id="GO:0005794">
    <property type="term" value="C:Golgi apparatus"/>
    <property type="evidence" value="ECO:0007669"/>
    <property type="project" value="TreeGrafter"/>
</dbReference>
<feature type="region of interest" description="Disordered" evidence="1">
    <location>
        <begin position="616"/>
        <end position="636"/>
    </location>
</feature>
<feature type="transmembrane region" description="Helical" evidence="2">
    <location>
        <begin position="419"/>
        <end position="441"/>
    </location>
</feature>
<keyword evidence="2" id="KW-0472">Membrane</keyword>
<keyword evidence="2" id="KW-0812">Transmembrane</keyword>
<comment type="caution">
    <text evidence="3">The sequence shown here is derived from an EMBL/GenBank/DDBJ whole genome shotgun (WGS) entry which is preliminary data.</text>
</comment>
<feature type="transmembrane region" description="Helical" evidence="2">
    <location>
        <begin position="453"/>
        <end position="475"/>
    </location>
</feature>
<feature type="non-terminal residue" evidence="3">
    <location>
        <position position="1"/>
    </location>
</feature>
<dbReference type="InterPro" id="IPR040410">
    <property type="entry name" value="UPF0658_Golgi"/>
</dbReference>
<dbReference type="PANTHER" id="PTHR34391:SF2">
    <property type="entry name" value="TRP C-TERMINAL DOMAIN-CONTAINING PROTEIN"/>
    <property type="match status" value="1"/>
</dbReference>
<evidence type="ECO:0000313" key="3">
    <source>
        <dbReference type="EMBL" id="KAJ7225933.1"/>
    </source>
</evidence>
<keyword evidence="2" id="KW-1133">Transmembrane helix</keyword>
<feature type="region of interest" description="Disordered" evidence="1">
    <location>
        <begin position="583"/>
        <end position="604"/>
    </location>
</feature>
<keyword evidence="4" id="KW-1185">Reference proteome</keyword>
<evidence type="ECO:0000313" key="4">
    <source>
        <dbReference type="Proteomes" id="UP001219525"/>
    </source>
</evidence>
<evidence type="ECO:0000256" key="1">
    <source>
        <dbReference type="SAM" id="MobiDB-lite"/>
    </source>
</evidence>
<dbReference type="AlphaFoldDB" id="A0AAD7E3R6"/>
<evidence type="ECO:0000256" key="2">
    <source>
        <dbReference type="SAM" id="Phobius"/>
    </source>
</evidence>
<name>A0AAD7E3R6_9AGAR</name>
<protein>
    <submittedName>
        <fullName evidence="3">Uncharacterized protein</fullName>
    </submittedName>
</protein>
<feature type="transmembrane region" description="Helical" evidence="2">
    <location>
        <begin position="31"/>
        <end position="51"/>
    </location>
</feature>
<dbReference type="PANTHER" id="PTHR34391">
    <property type="entry name" value="UPF0658 GOLGI APPARATUS MEMBRANE PROTEIN C1952.10C-RELATED"/>
    <property type="match status" value="1"/>
</dbReference>
<feature type="transmembrane region" description="Helical" evidence="2">
    <location>
        <begin position="340"/>
        <end position="361"/>
    </location>
</feature>
<gene>
    <name evidence="3" type="ORF">GGX14DRAFT_641965</name>
</gene>
<accession>A0AAD7E3R6</accession>
<organism evidence="3 4">
    <name type="scientific">Mycena pura</name>
    <dbReference type="NCBI Taxonomy" id="153505"/>
    <lineage>
        <taxon>Eukaryota</taxon>
        <taxon>Fungi</taxon>
        <taxon>Dikarya</taxon>
        <taxon>Basidiomycota</taxon>
        <taxon>Agaricomycotina</taxon>
        <taxon>Agaricomycetes</taxon>
        <taxon>Agaricomycetidae</taxon>
        <taxon>Agaricales</taxon>
        <taxon>Marasmiineae</taxon>
        <taxon>Mycenaceae</taxon>
        <taxon>Mycena</taxon>
    </lineage>
</organism>
<dbReference type="Proteomes" id="UP001219525">
    <property type="component" value="Unassembled WGS sequence"/>
</dbReference>
<feature type="transmembrane region" description="Helical" evidence="2">
    <location>
        <begin position="487"/>
        <end position="509"/>
    </location>
</feature>
<feature type="compositionally biased region" description="Polar residues" evidence="1">
    <location>
        <begin position="583"/>
        <end position="600"/>
    </location>
</feature>